<dbReference type="InterPro" id="IPR036953">
    <property type="entry name" value="GreA/GreB_C_sf"/>
</dbReference>
<organism evidence="2 3">
    <name type="scientific">Ramlibacter lithotrophicus</name>
    <dbReference type="NCBI Taxonomy" id="2606681"/>
    <lineage>
        <taxon>Bacteria</taxon>
        <taxon>Pseudomonadati</taxon>
        <taxon>Pseudomonadota</taxon>
        <taxon>Betaproteobacteria</taxon>
        <taxon>Burkholderiales</taxon>
        <taxon>Comamonadaceae</taxon>
        <taxon>Ramlibacter</taxon>
    </lineage>
</organism>
<dbReference type="GO" id="GO:0070063">
    <property type="term" value="F:RNA polymerase binding"/>
    <property type="evidence" value="ECO:0007669"/>
    <property type="project" value="InterPro"/>
</dbReference>
<evidence type="ECO:0000259" key="1">
    <source>
        <dbReference type="Pfam" id="PF01272"/>
    </source>
</evidence>
<dbReference type="InterPro" id="IPR023459">
    <property type="entry name" value="Tscrpt_elong_fac_GreA/B_fam"/>
</dbReference>
<dbReference type="GO" id="GO:0003746">
    <property type="term" value="F:translation elongation factor activity"/>
    <property type="evidence" value="ECO:0007669"/>
    <property type="project" value="UniProtKB-KW"/>
</dbReference>
<evidence type="ECO:0000313" key="2">
    <source>
        <dbReference type="EMBL" id="NKE68497.1"/>
    </source>
</evidence>
<dbReference type="Gene3D" id="3.10.50.30">
    <property type="entry name" value="Transcription elongation factor, GreA/GreB, C-terminal domain"/>
    <property type="match status" value="1"/>
</dbReference>
<gene>
    <name evidence="2" type="ORF">RAMLITH_22005</name>
</gene>
<feature type="domain" description="Transcription elongation factor GreA/GreB C-terminal" evidence="1">
    <location>
        <begin position="49"/>
        <end position="121"/>
    </location>
</feature>
<dbReference type="EMBL" id="VTOX01000010">
    <property type="protein sequence ID" value="NKE68497.1"/>
    <property type="molecule type" value="Genomic_DNA"/>
</dbReference>
<name>A0A7X6DJV0_9BURK</name>
<dbReference type="RefSeq" id="WP_168109612.1">
    <property type="nucleotide sequence ID" value="NZ_VTOX01000010.1"/>
</dbReference>
<dbReference type="GO" id="GO:0006354">
    <property type="term" value="P:DNA-templated transcription elongation"/>
    <property type="evidence" value="ECO:0007669"/>
    <property type="project" value="TreeGrafter"/>
</dbReference>
<dbReference type="GO" id="GO:0003677">
    <property type="term" value="F:DNA binding"/>
    <property type="evidence" value="ECO:0007669"/>
    <property type="project" value="InterPro"/>
</dbReference>
<proteinExistence type="predicted"/>
<dbReference type="Pfam" id="PF01272">
    <property type="entry name" value="GreA_GreB"/>
    <property type="match status" value="1"/>
</dbReference>
<reference evidence="2 3" key="1">
    <citation type="journal article" date="2020" name="Nature">
        <title>Bacterial chemolithoautotrophy via manganese oxidation.</title>
        <authorList>
            <person name="Yu H."/>
            <person name="Leadbetter J.R."/>
        </authorList>
    </citation>
    <scope>NUCLEOTIDE SEQUENCE [LARGE SCALE GENOMIC DNA]</scope>
    <source>
        <strain evidence="2 3">RBP-1</strain>
    </source>
</reference>
<dbReference type="PIRSF" id="PIRSF006092">
    <property type="entry name" value="GreA_GreB"/>
    <property type="match status" value="1"/>
</dbReference>
<accession>A0A7X6DJV0</accession>
<dbReference type="GO" id="GO:0032784">
    <property type="term" value="P:regulation of DNA-templated transcription elongation"/>
    <property type="evidence" value="ECO:0007669"/>
    <property type="project" value="InterPro"/>
</dbReference>
<comment type="caution">
    <text evidence="2">The sequence shown here is derived from an EMBL/GenBank/DDBJ whole genome shotgun (WGS) entry which is preliminary data.</text>
</comment>
<sequence>MEKTIAALRQLTALDSARLRKMAGSGSQPELDELLDEAEVIDSREVAPDIVTMYAQVEVEDIGSRSRRTLVVCYPADAEPARGFISVLSPVGLALLGLPVGAVARWQAPGGIESAARVAAILFQPEASGDYVT</sequence>
<dbReference type="AlphaFoldDB" id="A0A7X6DJV0"/>
<dbReference type="PANTHER" id="PTHR30437:SF5">
    <property type="entry name" value="REGULATOR OF NUCLEOSIDE DIPHOSPHATE KINASE"/>
    <property type="match status" value="1"/>
</dbReference>
<evidence type="ECO:0000313" key="3">
    <source>
        <dbReference type="Proteomes" id="UP000521868"/>
    </source>
</evidence>
<dbReference type="PANTHER" id="PTHR30437">
    <property type="entry name" value="TRANSCRIPTION ELONGATION FACTOR GREA"/>
    <property type="match status" value="1"/>
</dbReference>
<keyword evidence="2" id="KW-0251">Elongation factor</keyword>
<dbReference type="SUPFAM" id="SSF54534">
    <property type="entry name" value="FKBP-like"/>
    <property type="match status" value="1"/>
</dbReference>
<protein>
    <submittedName>
        <fullName evidence="2">Transcription elongation factor GreAB</fullName>
    </submittedName>
</protein>
<dbReference type="Proteomes" id="UP000521868">
    <property type="component" value="Unassembled WGS sequence"/>
</dbReference>
<keyword evidence="2" id="KW-0648">Protein biosynthesis</keyword>
<dbReference type="InterPro" id="IPR001437">
    <property type="entry name" value="Tscrpt_elong_fac_GreA/B_C"/>
</dbReference>
<keyword evidence="3" id="KW-1185">Reference proteome</keyword>